<dbReference type="AlphaFoldDB" id="A0A916JPW0"/>
<sequence>MKQSVNYIKHLEGWSDRICHDDRLTPHHVSLYYALFHQWNLAKFQNPISICRSELMLGSKIGSANTYTKCLKQLDEWGYIHYLPSFNPTRGSLVNLYSFDKSNSKGADKGSNKASEIAVRPSLNNTNNLNLQTTKTNKTKTSFSPPSLEMVKAFFIEVESTQAEGENFYNYFESNGWLVGGKAKMKNWQAAAKNWIKRSAKFNPSSTTRKNASVNEDKDYSTPL</sequence>
<feature type="compositionally biased region" description="Polar residues" evidence="1">
    <location>
        <begin position="202"/>
        <end position="214"/>
    </location>
</feature>
<name>A0A916JPW0_9FLAO</name>
<dbReference type="Proteomes" id="UP000683507">
    <property type="component" value="Chromosome"/>
</dbReference>
<dbReference type="RefSeq" id="WP_258543168.1">
    <property type="nucleotide sequence ID" value="NZ_OU015584.1"/>
</dbReference>
<feature type="region of interest" description="Disordered" evidence="1">
    <location>
        <begin position="202"/>
        <end position="224"/>
    </location>
</feature>
<feature type="compositionally biased region" description="Basic and acidic residues" evidence="1">
    <location>
        <begin position="215"/>
        <end position="224"/>
    </location>
</feature>
<evidence type="ECO:0000313" key="2">
    <source>
        <dbReference type="EMBL" id="CAG5086006.1"/>
    </source>
</evidence>
<proteinExistence type="predicted"/>
<dbReference type="KEGG" id="ptan:CRYO30217_02973"/>
<protein>
    <submittedName>
        <fullName evidence="2">Uncharacterized protein</fullName>
    </submittedName>
</protein>
<evidence type="ECO:0000313" key="3">
    <source>
        <dbReference type="Proteomes" id="UP000683507"/>
    </source>
</evidence>
<gene>
    <name evidence="2" type="ORF">CRYO30217_02973</name>
</gene>
<keyword evidence="3" id="KW-1185">Reference proteome</keyword>
<organism evidence="2 3">
    <name type="scientific">Parvicella tangerina</name>
    <dbReference type="NCBI Taxonomy" id="2829795"/>
    <lineage>
        <taxon>Bacteria</taxon>
        <taxon>Pseudomonadati</taxon>
        <taxon>Bacteroidota</taxon>
        <taxon>Flavobacteriia</taxon>
        <taxon>Flavobacteriales</taxon>
        <taxon>Parvicellaceae</taxon>
        <taxon>Parvicella</taxon>
    </lineage>
</organism>
<evidence type="ECO:0000256" key="1">
    <source>
        <dbReference type="SAM" id="MobiDB-lite"/>
    </source>
</evidence>
<dbReference type="EMBL" id="OU015584">
    <property type="protein sequence ID" value="CAG5086006.1"/>
    <property type="molecule type" value="Genomic_DNA"/>
</dbReference>
<reference evidence="2" key="1">
    <citation type="submission" date="2021-04" db="EMBL/GenBank/DDBJ databases">
        <authorList>
            <person name="Rodrigo-Torres L."/>
            <person name="Arahal R. D."/>
            <person name="Lucena T."/>
        </authorList>
    </citation>
    <scope>NUCLEOTIDE SEQUENCE</scope>
    <source>
        <strain evidence="2">AS29M-1</strain>
    </source>
</reference>
<accession>A0A916JPW0</accession>